<dbReference type="PROSITE" id="PS50943">
    <property type="entry name" value="HTH_CROC1"/>
    <property type="match status" value="1"/>
</dbReference>
<dbReference type="Gene3D" id="1.10.260.40">
    <property type="entry name" value="lambda repressor-like DNA-binding domains"/>
    <property type="match status" value="1"/>
</dbReference>
<evidence type="ECO:0000313" key="2">
    <source>
        <dbReference type="EMBL" id="QFS50577.1"/>
    </source>
</evidence>
<dbReference type="EMBL" id="CP045227">
    <property type="protein sequence ID" value="QFS50577.1"/>
    <property type="molecule type" value="Genomic_DNA"/>
</dbReference>
<feature type="domain" description="HTH cro/C1-type" evidence="1">
    <location>
        <begin position="20"/>
        <end position="75"/>
    </location>
</feature>
<proteinExistence type="predicted"/>
<protein>
    <submittedName>
        <fullName evidence="2">XRE family transcriptional regulator</fullName>
    </submittedName>
</protein>
<gene>
    <name evidence="2" type="ORF">GXM_08071</name>
</gene>
<dbReference type="InterPro" id="IPR010982">
    <property type="entry name" value="Lambda_DNA-bd_dom_sf"/>
</dbReference>
<dbReference type="KEGG" id="nsh:GXM_08071"/>
<dbReference type="CDD" id="cd00093">
    <property type="entry name" value="HTH_XRE"/>
    <property type="match status" value="1"/>
</dbReference>
<accession>A0A5P8WCN4</accession>
<reference evidence="2 3" key="1">
    <citation type="submission" date="2019-10" db="EMBL/GenBank/DDBJ databases">
        <title>Genomic and transcriptomic insights into the perfect genentic adaptation of a filamentous nitrogen-fixing cyanobacterium to rice fields.</title>
        <authorList>
            <person name="Chen Z."/>
        </authorList>
    </citation>
    <scope>NUCLEOTIDE SEQUENCE [LARGE SCALE GENOMIC DNA]</scope>
    <source>
        <strain evidence="2">CCNUC1</strain>
    </source>
</reference>
<evidence type="ECO:0000259" key="1">
    <source>
        <dbReference type="PROSITE" id="PS50943"/>
    </source>
</evidence>
<dbReference type="SUPFAM" id="SSF47413">
    <property type="entry name" value="lambda repressor-like DNA-binding domains"/>
    <property type="match status" value="1"/>
</dbReference>
<dbReference type="GO" id="GO:0003677">
    <property type="term" value="F:DNA binding"/>
    <property type="evidence" value="ECO:0007669"/>
    <property type="project" value="InterPro"/>
</dbReference>
<dbReference type="AlphaFoldDB" id="A0A5P8WCN4"/>
<dbReference type="SMART" id="SM00530">
    <property type="entry name" value="HTH_XRE"/>
    <property type="match status" value="1"/>
</dbReference>
<dbReference type="Pfam" id="PF13560">
    <property type="entry name" value="HTH_31"/>
    <property type="match status" value="1"/>
</dbReference>
<dbReference type="Proteomes" id="UP000326678">
    <property type="component" value="Chromosome Gxm2"/>
</dbReference>
<keyword evidence="3" id="KW-1185">Reference proteome</keyword>
<dbReference type="InterPro" id="IPR001387">
    <property type="entry name" value="Cro/C1-type_HTH"/>
</dbReference>
<evidence type="ECO:0000313" key="3">
    <source>
        <dbReference type="Proteomes" id="UP000326678"/>
    </source>
</evidence>
<name>A0A5P8WCN4_9NOSO</name>
<sequence>MLMDVVRQIKVTIPDLSQKIKEAREKDGRSVQVLATSAGISTAYWYQIEQEKRQWISEETLRGIEQALGLDLGVRFDD</sequence>
<organism evidence="2 3">
    <name type="scientific">Nostoc sphaeroides CCNUC1</name>
    <dbReference type="NCBI Taxonomy" id="2653204"/>
    <lineage>
        <taxon>Bacteria</taxon>
        <taxon>Bacillati</taxon>
        <taxon>Cyanobacteriota</taxon>
        <taxon>Cyanophyceae</taxon>
        <taxon>Nostocales</taxon>
        <taxon>Nostocaceae</taxon>
        <taxon>Nostoc</taxon>
    </lineage>
</organism>